<comment type="caution">
    <text evidence="2">The sequence shown here is derived from an EMBL/GenBank/DDBJ whole genome shotgun (WGS) entry which is preliminary data.</text>
</comment>
<reference evidence="2" key="2">
    <citation type="submission" date="2020-09" db="EMBL/GenBank/DDBJ databases">
        <authorList>
            <person name="Sun Q."/>
            <person name="Zhou Y."/>
        </authorList>
    </citation>
    <scope>NUCLEOTIDE SEQUENCE</scope>
    <source>
        <strain evidence="2">CGMCC 4.7272</strain>
    </source>
</reference>
<proteinExistence type="predicted"/>
<dbReference type="AlphaFoldDB" id="A0A917L815"/>
<gene>
    <name evidence="2" type="ORF">GCM10012282_47420</name>
</gene>
<sequence>MWLVASRAEPGGSPSATGAAAGRAAVTSHASSADSAAAASSDKASVSNSCGGSPSRIAAACPPCRARVTLRTTRPPAGAEARRLAYFSAKDAK</sequence>
<evidence type="ECO:0000313" key="2">
    <source>
        <dbReference type="EMBL" id="GGJ45016.1"/>
    </source>
</evidence>
<evidence type="ECO:0000256" key="1">
    <source>
        <dbReference type="SAM" id="MobiDB-lite"/>
    </source>
</evidence>
<dbReference type="EMBL" id="BMMU01000016">
    <property type="protein sequence ID" value="GGJ45016.1"/>
    <property type="molecule type" value="Genomic_DNA"/>
</dbReference>
<keyword evidence="3" id="KW-1185">Reference proteome</keyword>
<feature type="compositionally biased region" description="Low complexity" evidence="1">
    <location>
        <begin position="8"/>
        <end position="49"/>
    </location>
</feature>
<dbReference type="Proteomes" id="UP000625682">
    <property type="component" value="Unassembled WGS sequence"/>
</dbReference>
<reference evidence="2" key="1">
    <citation type="journal article" date="2014" name="Int. J. Syst. Evol. Microbiol.">
        <title>Complete genome sequence of Corynebacterium casei LMG S-19264T (=DSM 44701T), isolated from a smear-ripened cheese.</title>
        <authorList>
            <consortium name="US DOE Joint Genome Institute (JGI-PGF)"/>
            <person name="Walter F."/>
            <person name="Albersmeier A."/>
            <person name="Kalinowski J."/>
            <person name="Ruckert C."/>
        </authorList>
    </citation>
    <scope>NUCLEOTIDE SEQUENCE</scope>
    <source>
        <strain evidence="2">CGMCC 4.7272</strain>
    </source>
</reference>
<name>A0A917L815_9ACTN</name>
<accession>A0A917L815</accession>
<protein>
    <submittedName>
        <fullName evidence="2">Uncharacterized protein</fullName>
    </submittedName>
</protein>
<evidence type="ECO:0000313" key="3">
    <source>
        <dbReference type="Proteomes" id="UP000625682"/>
    </source>
</evidence>
<feature type="region of interest" description="Disordered" evidence="1">
    <location>
        <begin position="1"/>
        <end position="59"/>
    </location>
</feature>
<organism evidence="2 3">
    <name type="scientific">Streptomyces lacrimifluminis</name>
    <dbReference type="NCBI Taxonomy" id="1500077"/>
    <lineage>
        <taxon>Bacteria</taxon>
        <taxon>Bacillati</taxon>
        <taxon>Actinomycetota</taxon>
        <taxon>Actinomycetes</taxon>
        <taxon>Kitasatosporales</taxon>
        <taxon>Streptomycetaceae</taxon>
        <taxon>Streptomyces</taxon>
    </lineage>
</organism>